<keyword evidence="4" id="KW-1185">Reference proteome</keyword>
<sequence>MTTQNEQGLFRPQDVANQSVKLDGDVVIAQPSAARILLLALVAISLVYLANASFHRKETFMAYLQPASGLAKITVKNAGVVNTLYAKNGDTVVAGDPIALIHIPELLSDGQNVTALLTNTLNQQLSFTDIRANEVTSQHNQQTQTLAQRIYVNKQSFIEAQAQLTLLNERLAIIQQVSELTSSYQTQRRQIEQLTTQLNRIPSKHAQQLAMLNTEKTRINQQLAEASARGQVLLIVPIAGKVTNLVAEPGTSIPEQLPLAIIVPTNDVLKSHIAGAHSRFRFCRSRATYTYTIRRFPLPTFWFV</sequence>
<evidence type="ECO:0008006" key="5">
    <source>
        <dbReference type="Google" id="ProtNLM"/>
    </source>
</evidence>
<dbReference type="RefSeq" id="WP_006003210.1">
    <property type="nucleotide sequence ID" value="NZ_BAET01000007.1"/>
</dbReference>
<keyword evidence="2" id="KW-0472">Membrane</keyword>
<evidence type="ECO:0000313" key="3">
    <source>
        <dbReference type="EMBL" id="GAB54733.1"/>
    </source>
</evidence>
<keyword evidence="2" id="KW-0812">Transmembrane</keyword>
<organism evidence="3 4">
    <name type="scientific">Glaciecola punicea ACAM 611</name>
    <dbReference type="NCBI Taxonomy" id="1121923"/>
    <lineage>
        <taxon>Bacteria</taxon>
        <taxon>Pseudomonadati</taxon>
        <taxon>Pseudomonadota</taxon>
        <taxon>Gammaproteobacteria</taxon>
        <taxon>Alteromonadales</taxon>
        <taxon>Alteromonadaceae</taxon>
        <taxon>Glaciecola</taxon>
    </lineage>
</organism>
<comment type="caution">
    <text evidence="3">The sequence shown here is derived from an EMBL/GenBank/DDBJ whole genome shotgun (WGS) entry which is preliminary data.</text>
</comment>
<feature type="coiled-coil region" evidence="1">
    <location>
        <begin position="177"/>
        <end position="229"/>
    </location>
</feature>
<dbReference type="EMBL" id="BAET01000007">
    <property type="protein sequence ID" value="GAB54733.1"/>
    <property type="molecule type" value="Genomic_DNA"/>
</dbReference>
<name>H5T8V6_9ALTE</name>
<evidence type="ECO:0000256" key="1">
    <source>
        <dbReference type="SAM" id="Coils"/>
    </source>
</evidence>
<dbReference type="AlphaFoldDB" id="H5T8V6"/>
<dbReference type="Proteomes" id="UP000053586">
    <property type="component" value="Unassembled WGS sequence"/>
</dbReference>
<keyword evidence="2" id="KW-1133">Transmembrane helix</keyword>
<gene>
    <name evidence="3" type="ORF">GPUN_0589</name>
</gene>
<dbReference type="PANTHER" id="PTHR30386">
    <property type="entry name" value="MEMBRANE FUSION SUBUNIT OF EMRAB-TOLC MULTIDRUG EFFLUX PUMP"/>
    <property type="match status" value="1"/>
</dbReference>
<dbReference type="InterPro" id="IPR050739">
    <property type="entry name" value="MFP"/>
</dbReference>
<proteinExistence type="predicted"/>
<evidence type="ECO:0000313" key="4">
    <source>
        <dbReference type="Proteomes" id="UP000053586"/>
    </source>
</evidence>
<reference evidence="3 4" key="2">
    <citation type="journal article" date="2017" name="Antonie Van Leeuwenhoek">
        <title>Rhizobium rhizosphaerae sp. nov., a novel species isolated from rice rhizosphere.</title>
        <authorList>
            <person name="Zhao J.J."/>
            <person name="Zhang J."/>
            <person name="Zhang R.J."/>
            <person name="Zhang C.W."/>
            <person name="Yin H.Q."/>
            <person name="Zhang X.X."/>
        </authorList>
    </citation>
    <scope>NUCLEOTIDE SEQUENCE [LARGE SCALE GENOMIC DNA]</scope>
    <source>
        <strain evidence="3 4">ACAM 611</strain>
    </source>
</reference>
<evidence type="ECO:0000256" key="2">
    <source>
        <dbReference type="SAM" id="Phobius"/>
    </source>
</evidence>
<dbReference type="eggNOG" id="COG0845">
    <property type="taxonomic scope" value="Bacteria"/>
</dbReference>
<protein>
    <recommendedName>
        <fullName evidence="5">Membrane fusion protein biotin-lipoyl like domain-containing protein</fullName>
    </recommendedName>
</protein>
<reference evidence="3 4" key="1">
    <citation type="journal article" date="2012" name="J. Bacteriol.">
        <title>Genome sequence of proteorhodopsin-containing sea ice bacterium Glaciecola punicea ACAM 611T.</title>
        <authorList>
            <person name="Qin Q.-L."/>
            <person name="Xie B.-B."/>
            <person name="Shu Y.-L."/>
            <person name="Rong J.-C."/>
            <person name="Zhao D.-L."/>
            <person name="Zhang X.-Y."/>
            <person name="Chen X.-L."/>
            <person name="Zhou B.-C."/>
            <person name="Zhanga Y.-Z."/>
        </authorList>
    </citation>
    <scope>NUCLEOTIDE SEQUENCE [LARGE SCALE GENOMIC DNA]</scope>
    <source>
        <strain evidence="3 4">ACAM 611</strain>
    </source>
</reference>
<dbReference type="PANTHER" id="PTHR30386:SF28">
    <property type="entry name" value="EXPORTED PROTEIN"/>
    <property type="match status" value="1"/>
</dbReference>
<feature type="transmembrane region" description="Helical" evidence="2">
    <location>
        <begin position="32"/>
        <end position="51"/>
    </location>
</feature>
<keyword evidence="1" id="KW-0175">Coiled coil</keyword>
<accession>H5T8V6</accession>